<dbReference type="Proteomes" id="UP000267821">
    <property type="component" value="Unassembled WGS sequence"/>
</dbReference>
<dbReference type="InterPro" id="IPR013144">
    <property type="entry name" value="CRA_dom"/>
</dbReference>
<dbReference type="InterPro" id="IPR013083">
    <property type="entry name" value="Znf_RING/FYVE/PHD"/>
</dbReference>
<proteinExistence type="inferred from homology"/>
<dbReference type="AlphaFoldDB" id="A0A3N4LQF3"/>
<name>A0A3N4LQF3_9PEZI</name>
<gene>
    <name evidence="12" type="ORF">L211DRAFT_841892</name>
</gene>
<feature type="domain" description="CTLH" evidence="10">
    <location>
        <begin position="150"/>
        <end position="208"/>
    </location>
</feature>
<dbReference type="InterPro" id="IPR037683">
    <property type="entry name" value="Rmd5_dRing"/>
</dbReference>
<evidence type="ECO:0000256" key="5">
    <source>
        <dbReference type="ARBA" id="ARBA00022833"/>
    </source>
</evidence>
<evidence type="ECO:0000256" key="6">
    <source>
        <dbReference type="ARBA" id="ARBA00061136"/>
    </source>
</evidence>
<dbReference type="STRING" id="1051890.A0A3N4LQF3"/>
<dbReference type="Pfam" id="PF10607">
    <property type="entry name" value="CTLH"/>
    <property type="match status" value="1"/>
</dbReference>
<dbReference type="GO" id="GO:0005634">
    <property type="term" value="C:nucleus"/>
    <property type="evidence" value="ECO:0007669"/>
    <property type="project" value="TreeGrafter"/>
</dbReference>
<evidence type="ECO:0000256" key="7">
    <source>
        <dbReference type="ARBA" id="ARBA00075398"/>
    </source>
</evidence>
<dbReference type="GO" id="GO:0061630">
    <property type="term" value="F:ubiquitin protein ligase activity"/>
    <property type="evidence" value="ECO:0007669"/>
    <property type="project" value="InterPro"/>
</dbReference>
<dbReference type="EMBL" id="ML121575">
    <property type="protein sequence ID" value="RPB20215.1"/>
    <property type="molecule type" value="Genomic_DNA"/>
</dbReference>
<dbReference type="PANTHER" id="PTHR12170:SF3">
    <property type="entry name" value="GH10162P"/>
    <property type="match status" value="1"/>
</dbReference>
<dbReference type="Pfam" id="PF13445">
    <property type="entry name" value="zf-RING_UBOX"/>
    <property type="match status" value="1"/>
</dbReference>
<organism evidence="12 13">
    <name type="scientific">Terfezia boudieri ATCC MYA-4762</name>
    <dbReference type="NCBI Taxonomy" id="1051890"/>
    <lineage>
        <taxon>Eukaryota</taxon>
        <taxon>Fungi</taxon>
        <taxon>Dikarya</taxon>
        <taxon>Ascomycota</taxon>
        <taxon>Pezizomycotina</taxon>
        <taxon>Pezizomycetes</taxon>
        <taxon>Pezizales</taxon>
        <taxon>Pezizaceae</taxon>
        <taxon>Terfezia</taxon>
    </lineage>
</organism>
<dbReference type="PANTHER" id="PTHR12170">
    <property type="entry name" value="MACROPHAGE ERYTHROBLAST ATTACHER-RELATED"/>
    <property type="match status" value="1"/>
</dbReference>
<accession>A0A3N4LQF3</accession>
<dbReference type="PROSITE" id="PS51867">
    <property type="entry name" value="ZF_RING_GID"/>
    <property type="match status" value="1"/>
</dbReference>
<evidence type="ECO:0000256" key="4">
    <source>
        <dbReference type="ARBA" id="ARBA00022771"/>
    </source>
</evidence>
<evidence type="ECO:0000256" key="2">
    <source>
        <dbReference type="ARBA" id="ARBA00022490"/>
    </source>
</evidence>
<dbReference type="FunFam" id="3.30.40.10:FF:000143">
    <property type="entry name" value="Regulator of gluconeogenesis Rmd5"/>
    <property type="match status" value="1"/>
</dbReference>
<dbReference type="InterPro" id="IPR045098">
    <property type="entry name" value="Fyv10_fam"/>
</dbReference>
<keyword evidence="5" id="KW-0862">Zinc</keyword>
<dbReference type="Gene3D" id="3.30.40.10">
    <property type="entry name" value="Zinc/RING finger domain, C3HC4 (zinc finger)"/>
    <property type="match status" value="1"/>
</dbReference>
<keyword evidence="2" id="KW-0963">Cytoplasm</keyword>
<comment type="similarity">
    <text evidence="6">Belongs to the RMD5/GID2 family.</text>
</comment>
<dbReference type="SUPFAM" id="SSF57850">
    <property type="entry name" value="RING/U-box"/>
    <property type="match status" value="1"/>
</dbReference>
<keyword evidence="13" id="KW-1185">Reference proteome</keyword>
<dbReference type="GO" id="GO:0008270">
    <property type="term" value="F:zinc ion binding"/>
    <property type="evidence" value="ECO:0007669"/>
    <property type="project" value="UniProtKB-KW"/>
</dbReference>
<protein>
    <recommendedName>
        <fullName evidence="8">GID complex catalytic subunit 2</fullName>
    </recommendedName>
    <alternativeName>
        <fullName evidence="7">Glucose-induced degradation protein 2</fullName>
    </alternativeName>
</protein>
<dbReference type="InterPro" id="IPR027370">
    <property type="entry name" value="Znf-RING_euk"/>
</dbReference>
<dbReference type="InParanoid" id="A0A3N4LQF3"/>
<evidence type="ECO:0000256" key="1">
    <source>
        <dbReference type="ARBA" id="ARBA00004496"/>
    </source>
</evidence>
<dbReference type="PROSITE" id="PS50897">
    <property type="entry name" value="CTLH"/>
    <property type="match status" value="1"/>
</dbReference>
<sequence length="395" mass="44144">MESLQKEHDRLLNKSNLSKPLTSIDKILSALTTARAQISSDPTSTAATAITLAKLQNQINPIVAHLNDDQKEIHSALTKYGKALDKKFKTAASASTDYEPLNGDRESGLISRAIAMHLIREGSFDVASMFFQEAEEKGEMLDIEDGLTREFRDLYEILDAMKVRRDLGPAIQWARNKATLLDARGSNLEFELCRLQYIWYFMGGEIGGVGNKRALEYARREFGRFQDKYLPEIEKLITAFAFLPTIHSSPYAPLFSDPERMWTDVSRSFTKEFCSLLGLSAESPLYIAATAGAIALPTLLKMTSIRKEKNTAWSSVNELPVEIPLPPRYQFHSIFVCPVSKDQTTETNPPMMLPCGHVIAQDSLHRLAKGGSQVTLKCPYCPKESTAAQAKRVYL</sequence>
<dbReference type="SMART" id="SM00757">
    <property type="entry name" value="CRA"/>
    <property type="match status" value="1"/>
</dbReference>
<dbReference type="InterPro" id="IPR044063">
    <property type="entry name" value="ZF_RING_GID"/>
</dbReference>
<evidence type="ECO:0000256" key="9">
    <source>
        <dbReference type="PROSITE-ProRule" id="PRU01215"/>
    </source>
</evidence>
<evidence type="ECO:0000259" key="10">
    <source>
        <dbReference type="PROSITE" id="PS50897"/>
    </source>
</evidence>
<dbReference type="OrthoDB" id="1933281at2759"/>
<keyword evidence="4 9" id="KW-0863">Zinc-finger</keyword>
<dbReference type="GO" id="GO:0005737">
    <property type="term" value="C:cytoplasm"/>
    <property type="evidence" value="ECO:0007669"/>
    <property type="project" value="UniProtKB-SubCell"/>
</dbReference>
<dbReference type="CDD" id="cd16652">
    <property type="entry name" value="dRING_Rmd5p-like"/>
    <property type="match status" value="1"/>
</dbReference>
<dbReference type="InterPro" id="IPR024964">
    <property type="entry name" value="CTLH/CRA"/>
</dbReference>
<feature type="zinc finger region" description="RING-Gid-type" evidence="9">
    <location>
        <begin position="337"/>
        <end position="381"/>
    </location>
</feature>
<keyword evidence="3" id="KW-0479">Metal-binding</keyword>
<evidence type="ECO:0000313" key="12">
    <source>
        <dbReference type="EMBL" id="RPB20215.1"/>
    </source>
</evidence>
<evidence type="ECO:0000256" key="3">
    <source>
        <dbReference type="ARBA" id="ARBA00022723"/>
    </source>
</evidence>
<comment type="subcellular location">
    <subcellularLocation>
        <location evidence="1">Cytoplasm</location>
    </subcellularLocation>
</comment>
<evidence type="ECO:0000259" key="11">
    <source>
        <dbReference type="PROSITE" id="PS51867"/>
    </source>
</evidence>
<evidence type="ECO:0000313" key="13">
    <source>
        <dbReference type="Proteomes" id="UP000267821"/>
    </source>
</evidence>
<dbReference type="GO" id="GO:0034657">
    <property type="term" value="C:GID complex"/>
    <property type="evidence" value="ECO:0007669"/>
    <property type="project" value="TreeGrafter"/>
</dbReference>
<feature type="domain" description="RING-Gid-type" evidence="11">
    <location>
        <begin position="337"/>
        <end position="381"/>
    </location>
</feature>
<dbReference type="GO" id="GO:0043161">
    <property type="term" value="P:proteasome-mediated ubiquitin-dependent protein catabolic process"/>
    <property type="evidence" value="ECO:0007669"/>
    <property type="project" value="InterPro"/>
</dbReference>
<evidence type="ECO:0000256" key="8">
    <source>
        <dbReference type="ARBA" id="ARBA00080744"/>
    </source>
</evidence>
<reference evidence="12 13" key="1">
    <citation type="journal article" date="2018" name="Nat. Ecol. Evol.">
        <title>Pezizomycetes genomes reveal the molecular basis of ectomycorrhizal truffle lifestyle.</title>
        <authorList>
            <person name="Murat C."/>
            <person name="Payen T."/>
            <person name="Noel B."/>
            <person name="Kuo A."/>
            <person name="Morin E."/>
            <person name="Chen J."/>
            <person name="Kohler A."/>
            <person name="Krizsan K."/>
            <person name="Balestrini R."/>
            <person name="Da Silva C."/>
            <person name="Montanini B."/>
            <person name="Hainaut M."/>
            <person name="Levati E."/>
            <person name="Barry K.W."/>
            <person name="Belfiori B."/>
            <person name="Cichocki N."/>
            <person name="Clum A."/>
            <person name="Dockter R.B."/>
            <person name="Fauchery L."/>
            <person name="Guy J."/>
            <person name="Iotti M."/>
            <person name="Le Tacon F."/>
            <person name="Lindquist E.A."/>
            <person name="Lipzen A."/>
            <person name="Malagnac F."/>
            <person name="Mello A."/>
            <person name="Molinier V."/>
            <person name="Miyauchi S."/>
            <person name="Poulain J."/>
            <person name="Riccioni C."/>
            <person name="Rubini A."/>
            <person name="Sitrit Y."/>
            <person name="Splivallo R."/>
            <person name="Traeger S."/>
            <person name="Wang M."/>
            <person name="Zifcakova L."/>
            <person name="Wipf D."/>
            <person name="Zambonelli A."/>
            <person name="Paolocci F."/>
            <person name="Nowrousian M."/>
            <person name="Ottonello S."/>
            <person name="Baldrian P."/>
            <person name="Spatafora J.W."/>
            <person name="Henrissat B."/>
            <person name="Nagy L.G."/>
            <person name="Aury J.M."/>
            <person name="Wincker P."/>
            <person name="Grigoriev I.V."/>
            <person name="Bonfante P."/>
            <person name="Martin F.M."/>
        </authorList>
    </citation>
    <scope>NUCLEOTIDE SEQUENCE [LARGE SCALE GENOMIC DNA]</scope>
    <source>
        <strain evidence="12 13">ATCC MYA-4762</strain>
    </source>
</reference>
<dbReference type="InterPro" id="IPR006595">
    <property type="entry name" value="CTLH_C"/>
</dbReference>
<dbReference type="FunCoup" id="A0A3N4LQF3">
    <property type="interactions" value="585"/>
</dbReference>